<reference evidence="1" key="1">
    <citation type="journal article" date="2022" name="Front. Genet.">
        <title>Chromosome-Scale Assembly of the Dendrobium nobile Genome Provides Insights Into the Molecular Mechanism of the Biosynthesis of the Medicinal Active Ingredient of Dendrobium.</title>
        <authorList>
            <person name="Xu Q."/>
            <person name="Niu S.-C."/>
            <person name="Li K.-L."/>
            <person name="Zheng P.-J."/>
            <person name="Zhang X.-J."/>
            <person name="Jia Y."/>
            <person name="Liu Y."/>
            <person name="Niu Y.-X."/>
            <person name="Yu L.-H."/>
            <person name="Chen D.-F."/>
            <person name="Zhang G.-Q."/>
        </authorList>
    </citation>
    <scope>NUCLEOTIDE SEQUENCE</scope>
    <source>
        <tissue evidence="1">Leaf</tissue>
    </source>
</reference>
<gene>
    <name evidence="1" type="ORF">KFK09_000699</name>
</gene>
<sequence>MYSFVYMNFIFIRTHELYYTRGANESSRARVKGCSSRARLSNVELELELELESSSKVELELDSTSKEKARRALESWFELEHACPRPSLLARRSQLELVRHLSSVVCVKSSLCRPSSASNRVCVGSGSSTRRLRRCLCRSQLELRICRPSAVVCVAVRIGVRSSSLPRRCSRVRHLRRSPLSLPRRCSRVRQPSPVVCVGVRQSALAVRATRRAIESSNPVFELELN</sequence>
<dbReference type="Proteomes" id="UP000829196">
    <property type="component" value="Unassembled WGS sequence"/>
</dbReference>
<evidence type="ECO:0000313" key="1">
    <source>
        <dbReference type="EMBL" id="KAI0531147.1"/>
    </source>
</evidence>
<keyword evidence="2" id="KW-1185">Reference proteome</keyword>
<name>A0A8T3CDT6_DENNO</name>
<comment type="caution">
    <text evidence="1">The sequence shown here is derived from an EMBL/GenBank/DDBJ whole genome shotgun (WGS) entry which is preliminary data.</text>
</comment>
<proteinExistence type="predicted"/>
<evidence type="ECO:0000313" key="2">
    <source>
        <dbReference type="Proteomes" id="UP000829196"/>
    </source>
</evidence>
<organism evidence="1 2">
    <name type="scientific">Dendrobium nobile</name>
    <name type="common">Orchid</name>
    <dbReference type="NCBI Taxonomy" id="94219"/>
    <lineage>
        <taxon>Eukaryota</taxon>
        <taxon>Viridiplantae</taxon>
        <taxon>Streptophyta</taxon>
        <taxon>Embryophyta</taxon>
        <taxon>Tracheophyta</taxon>
        <taxon>Spermatophyta</taxon>
        <taxon>Magnoliopsida</taxon>
        <taxon>Liliopsida</taxon>
        <taxon>Asparagales</taxon>
        <taxon>Orchidaceae</taxon>
        <taxon>Epidendroideae</taxon>
        <taxon>Malaxideae</taxon>
        <taxon>Dendrobiinae</taxon>
        <taxon>Dendrobium</taxon>
    </lineage>
</organism>
<protein>
    <submittedName>
        <fullName evidence="1">Uncharacterized protein</fullName>
    </submittedName>
</protein>
<dbReference type="AlphaFoldDB" id="A0A8T3CDT6"/>
<accession>A0A8T3CDT6</accession>
<dbReference type="EMBL" id="JAGYWB010000001">
    <property type="protein sequence ID" value="KAI0531147.1"/>
    <property type="molecule type" value="Genomic_DNA"/>
</dbReference>